<dbReference type="RefSeq" id="WP_237360522.1">
    <property type="nucleotide sequence ID" value="NZ_CAKLDM010000001.1"/>
</dbReference>
<evidence type="ECO:0000256" key="1">
    <source>
        <dbReference type="SAM" id="Phobius"/>
    </source>
</evidence>
<keyword evidence="4" id="KW-1185">Reference proteome</keyword>
<dbReference type="Pfam" id="PF06961">
    <property type="entry name" value="DUF1294"/>
    <property type="match status" value="1"/>
</dbReference>
<reference evidence="3" key="1">
    <citation type="submission" date="2021-11" db="EMBL/GenBank/DDBJ databases">
        <authorList>
            <person name="Rodrigo-Torres L."/>
            <person name="Arahal R. D."/>
            <person name="Lucena T."/>
        </authorList>
    </citation>
    <scope>NUCLEOTIDE SEQUENCE</scope>
    <source>
        <strain evidence="3">CECT 7928</strain>
    </source>
</reference>
<proteinExistence type="predicted"/>
<feature type="transmembrane region" description="Helical" evidence="1">
    <location>
        <begin position="99"/>
        <end position="116"/>
    </location>
</feature>
<keyword evidence="1" id="KW-0472">Membrane</keyword>
<evidence type="ECO:0000313" key="3">
    <source>
        <dbReference type="EMBL" id="CAH0537551.1"/>
    </source>
</evidence>
<feature type="transmembrane region" description="Helical" evidence="1">
    <location>
        <begin position="74"/>
        <end position="93"/>
    </location>
</feature>
<gene>
    <name evidence="3" type="ORF">VMF7928_01166</name>
</gene>
<feature type="transmembrane region" description="Helical" evidence="1">
    <location>
        <begin position="158"/>
        <end position="181"/>
    </location>
</feature>
<organism evidence="3 4">
    <name type="scientific">Vibrio marisflavi CECT 7928</name>
    <dbReference type="NCBI Taxonomy" id="634439"/>
    <lineage>
        <taxon>Bacteria</taxon>
        <taxon>Pseudomonadati</taxon>
        <taxon>Pseudomonadota</taxon>
        <taxon>Gammaproteobacteria</taxon>
        <taxon>Vibrionales</taxon>
        <taxon>Vibrionaceae</taxon>
        <taxon>Vibrio</taxon>
    </lineage>
</organism>
<accession>A0ABM9A1P5</accession>
<dbReference type="Pfam" id="PF00313">
    <property type="entry name" value="CSD"/>
    <property type="match status" value="1"/>
</dbReference>
<dbReference type="EMBL" id="CAKLDM010000001">
    <property type="protein sequence ID" value="CAH0537551.1"/>
    <property type="molecule type" value="Genomic_DNA"/>
</dbReference>
<feature type="domain" description="CSD" evidence="2">
    <location>
        <begin position="5"/>
        <end position="67"/>
    </location>
</feature>
<feature type="transmembrane region" description="Helical" evidence="1">
    <location>
        <begin position="132"/>
        <end position="152"/>
    </location>
</feature>
<comment type="caution">
    <text evidence="3">The sequence shown here is derived from an EMBL/GenBank/DDBJ whole genome shotgun (WGS) entry which is preliminary data.</text>
</comment>
<protein>
    <recommendedName>
        <fullName evidence="2">CSD domain-containing protein</fullName>
    </recommendedName>
</protein>
<keyword evidence="1" id="KW-1133">Transmembrane helix</keyword>
<name>A0ABM9A1P5_9VIBR</name>
<dbReference type="InterPro" id="IPR012340">
    <property type="entry name" value="NA-bd_OB-fold"/>
</dbReference>
<dbReference type="InterPro" id="IPR002059">
    <property type="entry name" value="CSP_DNA-bd"/>
</dbReference>
<dbReference type="InterPro" id="IPR010718">
    <property type="entry name" value="DUF1294"/>
</dbReference>
<evidence type="ECO:0000313" key="4">
    <source>
        <dbReference type="Proteomes" id="UP000838748"/>
    </source>
</evidence>
<dbReference type="Proteomes" id="UP000838748">
    <property type="component" value="Unassembled WGS sequence"/>
</dbReference>
<dbReference type="Gene3D" id="2.40.50.140">
    <property type="entry name" value="Nucleic acid-binding proteins"/>
    <property type="match status" value="1"/>
</dbReference>
<keyword evidence="1" id="KW-0812">Transmembrane</keyword>
<sequence length="206" mass="23724">MKSLKGKIVELNAEKGYGYIVPLTGRLRVRFKFDDYIESKKSIALGAEVMFRIVKDEGGQGKATDIQRVRHCRISLFAAVWFSLAMVGCVYYFQYPKEVLVYYVIINMLVWLVCWLDKRAKVKKKPVTGESSLLFLSFIGGWVAGALAPYMYKSDTRSALYKMFFIVIIAIQFTFFAWTLYPTGERWVNQKISSAYKAHNAVFIKK</sequence>
<dbReference type="SUPFAM" id="SSF50249">
    <property type="entry name" value="Nucleic acid-binding proteins"/>
    <property type="match status" value="1"/>
</dbReference>
<evidence type="ECO:0000259" key="2">
    <source>
        <dbReference type="Pfam" id="PF00313"/>
    </source>
</evidence>